<protein>
    <submittedName>
        <fullName evidence="1">Uncharacterized protein</fullName>
    </submittedName>
</protein>
<dbReference type="Proteomes" id="UP000182229">
    <property type="component" value="Unassembled WGS sequence"/>
</dbReference>
<keyword evidence="2" id="KW-1185">Reference proteome</keyword>
<name>A0A1L9AVN4_9BACT</name>
<comment type="caution">
    <text evidence="1">The sequence shown here is derived from an EMBL/GenBank/DDBJ whole genome shotgun (WGS) entry which is preliminary data.</text>
</comment>
<proteinExistence type="predicted"/>
<reference evidence="1 2" key="2">
    <citation type="submission" date="2016-12" db="EMBL/GenBank/DDBJ databases">
        <title>Draft Genome Sequence of Cystobacter ferrugineus Strain Cbfe23.</title>
        <authorList>
            <person name="Akbar S."/>
            <person name="Dowd S.E."/>
            <person name="Stevens D.C."/>
        </authorList>
    </citation>
    <scope>NUCLEOTIDE SEQUENCE [LARGE SCALE GENOMIC DNA]</scope>
    <source>
        <strain evidence="1 2">Cbfe23</strain>
    </source>
</reference>
<organism evidence="1 2">
    <name type="scientific">Cystobacter ferrugineus</name>
    <dbReference type="NCBI Taxonomy" id="83449"/>
    <lineage>
        <taxon>Bacteria</taxon>
        <taxon>Pseudomonadati</taxon>
        <taxon>Myxococcota</taxon>
        <taxon>Myxococcia</taxon>
        <taxon>Myxococcales</taxon>
        <taxon>Cystobacterineae</taxon>
        <taxon>Archangiaceae</taxon>
        <taxon>Cystobacter</taxon>
    </lineage>
</organism>
<sequence length="368" mass="40996">MRLRSPLIWFAVAAVLLPLTVGAEPPPVSLEEALRQSPTVVLGQVESMDRRGERQLFTLQVEHVARGELPDVITFDAEPPKGERPFIGLGTRMIAFLEPTTQEQPRFRLALGGAAALRVIRDKVHATFSVEEGPWLQLCGASPPDERRACRVPLDRFLSEAGLRPFTPSREAIFRVLQPPQCKPCNLEGQLHKSDAPDLKDCGTAPEQGTTPHILQCVRESLKGRTPFLVRVPRHDGVDLFALDTFVSDGTHFREISFYPSMGVGPRCSALVSQRRCESLVIRESDTPWLQCETPGKHEELCSQSRRIDALGPAEKVSRLSCDPEGRRGMWLCDVLPAGTRSGKHTPRHDGPDFICSTRSKRIFCREE</sequence>
<evidence type="ECO:0000313" key="1">
    <source>
        <dbReference type="EMBL" id="OJH34069.1"/>
    </source>
</evidence>
<evidence type="ECO:0000313" key="2">
    <source>
        <dbReference type="Proteomes" id="UP000182229"/>
    </source>
</evidence>
<dbReference type="EMBL" id="MPIN01000023">
    <property type="protein sequence ID" value="OJH34069.1"/>
    <property type="molecule type" value="Genomic_DNA"/>
</dbReference>
<dbReference type="AlphaFoldDB" id="A0A1L9AVN4"/>
<reference evidence="2" key="1">
    <citation type="submission" date="2016-11" db="EMBL/GenBank/DDBJ databases">
        <authorList>
            <person name="Shukria A."/>
            <person name="Stevens D.C."/>
        </authorList>
    </citation>
    <scope>NUCLEOTIDE SEQUENCE [LARGE SCALE GENOMIC DNA]</scope>
    <source>
        <strain evidence="2">Cbfe23</strain>
    </source>
</reference>
<accession>A0A1L9AVN4</accession>
<gene>
    <name evidence="1" type="ORF">BON30_45520</name>
</gene>